<name>A0A382CWQ7_9ZZZZ</name>
<dbReference type="AlphaFoldDB" id="A0A382CWQ7"/>
<gene>
    <name evidence="1" type="ORF">METZ01_LOCUS183349</name>
</gene>
<proteinExistence type="predicted"/>
<feature type="non-terminal residue" evidence="1">
    <location>
        <position position="30"/>
    </location>
</feature>
<reference evidence="1" key="1">
    <citation type="submission" date="2018-05" db="EMBL/GenBank/DDBJ databases">
        <authorList>
            <person name="Lanie J.A."/>
            <person name="Ng W.-L."/>
            <person name="Kazmierczak K.M."/>
            <person name="Andrzejewski T.M."/>
            <person name="Davidsen T.M."/>
            <person name="Wayne K.J."/>
            <person name="Tettelin H."/>
            <person name="Glass J.I."/>
            <person name="Rusch D."/>
            <person name="Podicherti R."/>
            <person name="Tsui H.-C.T."/>
            <person name="Winkler M.E."/>
        </authorList>
    </citation>
    <scope>NUCLEOTIDE SEQUENCE</scope>
</reference>
<organism evidence="1">
    <name type="scientific">marine metagenome</name>
    <dbReference type="NCBI Taxonomy" id="408172"/>
    <lineage>
        <taxon>unclassified sequences</taxon>
        <taxon>metagenomes</taxon>
        <taxon>ecological metagenomes</taxon>
    </lineage>
</organism>
<protein>
    <recommendedName>
        <fullName evidence="2">Ubiquitinol-cytochrome C reductase Fe-S subunit TAT signal domain-containing protein</fullName>
    </recommendedName>
</protein>
<evidence type="ECO:0000313" key="1">
    <source>
        <dbReference type="EMBL" id="SVB30495.1"/>
    </source>
</evidence>
<evidence type="ECO:0008006" key="2">
    <source>
        <dbReference type="Google" id="ProtNLM"/>
    </source>
</evidence>
<accession>A0A382CWQ7</accession>
<dbReference type="EMBL" id="UINC01036474">
    <property type="protein sequence ID" value="SVB30495.1"/>
    <property type="molecule type" value="Genomic_DNA"/>
</dbReference>
<sequence>MAKKSSPSLSRRAWITTTSGVIAAGLIKTQ</sequence>